<evidence type="ECO:0000313" key="2">
    <source>
        <dbReference type="EMBL" id="PWJ43985.1"/>
    </source>
</evidence>
<dbReference type="GO" id="GO:0004146">
    <property type="term" value="F:dihydrofolate reductase activity"/>
    <property type="evidence" value="ECO:0007669"/>
    <property type="project" value="InterPro"/>
</dbReference>
<feature type="domain" description="DHFR" evidence="1">
    <location>
        <begin position="1"/>
        <end position="179"/>
    </location>
</feature>
<organism evidence="2 3">
    <name type="scientific">Sediminitomix flava</name>
    <dbReference type="NCBI Taxonomy" id="379075"/>
    <lineage>
        <taxon>Bacteria</taxon>
        <taxon>Pseudomonadati</taxon>
        <taxon>Bacteroidota</taxon>
        <taxon>Cytophagia</taxon>
        <taxon>Cytophagales</taxon>
        <taxon>Flammeovirgaceae</taxon>
        <taxon>Sediminitomix</taxon>
    </lineage>
</organism>
<dbReference type="GO" id="GO:0046654">
    <property type="term" value="P:tetrahydrofolate biosynthetic process"/>
    <property type="evidence" value="ECO:0007669"/>
    <property type="project" value="InterPro"/>
</dbReference>
<dbReference type="InterPro" id="IPR002734">
    <property type="entry name" value="RibDG_C"/>
</dbReference>
<dbReference type="PROSITE" id="PS51330">
    <property type="entry name" value="DHFR_2"/>
    <property type="match status" value="1"/>
</dbReference>
<sequence>MRQVRLWIASTLDGYIARKSGSLDWLYAMENPEKSDYGYQEFYSQIGSVIMGRKTYDEILSYGVDWPYSDSKSYIFSFNENYKVKTANTSIFTGQLTKLIKTLKEEEENDIWLVGGGQLITAFLNDDLIDEMTISLIPILLGEGIPLFPGKPKETQFELIDTKCYDNGVVNLNYRKKTS</sequence>
<dbReference type="Proteomes" id="UP000245535">
    <property type="component" value="Unassembled WGS sequence"/>
</dbReference>
<protein>
    <submittedName>
        <fullName evidence="2">Dihydrofolate reductase</fullName>
    </submittedName>
</protein>
<dbReference type="InterPro" id="IPR050765">
    <property type="entry name" value="Riboflavin_Biosynth_HTPR"/>
</dbReference>
<dbReference type="RefSeq" id="WP_109615508.1">
    <property type="nucleotide sequence ID" value="NZ_QGDO01000001.1"/>
</dbReference>
<dbReference type="PANTHER" id="PTHR38011">
    <property type="entry name" value="DIHYDROFOLATE REDUCTASE FAMILY PROTEIN (AFU_ORTHOLOGUE AFUA_8G06820)"/>
    <property type="match status" value="1"/>
</dbReference>
<dbReference type="GO" id="GO:0008703">
    <property type="term" value="F:5-amino-6-(5-phosphoribosylamino)uracil reductase activity"/>
    <property type="evidence" value="ECO:0007669"/>
    <property type="project" value="InterPro"/>
</dbReference>
<dbReference type="InterPro" id="IPR001796">
    <property type="entry name" value="DHFR_dom"/>
</dbReference>
<gene>
    <name evidence="2" type="ORF">BC781_101335</name>
</gene>
<dbReference type="SUPFAM" id="SSF53597">
    <property type="entry name" value="Dihydrofolate reductase-like"/>
    <property type="match status" value="1"/>
</dbReference>
<evidence type="ECO:0000313" key="3">
    <source>
        <dbReference type="Proteomes" id="UP000245535"/>
    </source>
</evidence>
<dbReference type="AlphaFoldDB" id="A0A315ZEJ1"/>
<dbReference type="Gene3D" id="3.40.430.10">
    <property type="entry name" value="Dihydrofolate Reductase, subunit A"/>
    <property type="match status" value="1"/>
</dbReference>
<dbReference type="InterPro" id="IPR024072">
    <property type="entry name" value="DHFR-like_dom_sf"/>
</dbReference>
<dbReference type="Pfam" id="PF01872">
    <property type="entry name" value="RibD_C"/>
    <property type="match status" value="1"/>
</dbReference>
<keyword evidence="3" id="KW-1185">Reference proteome</keyword>
<evidence type="ECO:0000259" key="1">
    <source>
        <dbReference type="PROSITE" id="PS51330"/>
    </source>
</evidence>
<dbReference type="PANTHER" id="PTHR38011:SF11">
    <property type="entry name" value="2,5-DIAMINO-6-RIBOSYLAMINO-4(3H)-PYRIMIDINONE 5'-PHOSPHATE REDUCTASE"/>
    <property type="match status" value="1"/>
</dbReference>
<dbReference type="GO" id="GO:0009231">
    <property type="term" value="P:riboflavin biosynthetic process"/>
    <property type="evidence" value="ECO:0007669"/>
    <property type="project" value="InterPro"/>
</dbReference>
<accession>A0A315ZEJ1</accession>
<name>A0A315ZEJ1_SEDFL</name>
<dbReference type="OrthoDB" id="195113at2"/>
<comment type="caution">
    <text evidence="2">The sequence shown here is derived from an EMBL/GenBank/DDBJ whole genome shotgun (WGS) entry which is preliminary data.</text>
</comment>
<proteinExistence type="predicted"/>
<reference evidence="2 3" key="1">
    <citation type="submission" date="2018-03" db="EMBL/GenBank/DDBJ databases">
        <title>Genomic Encyclopedia of Archaeal and Bacterial Type Strains, Phase II (KMG-II): from individual species to whole genera.</title>
        <authorList>
            <person name="Goeker M."/>
        </authorList>
    </citation>
    <scope>NUCLEOTIDE SEQUENCE [LARGE SCALE GENOMIC DNA]</scope>
    <source>
        <strain evidence="2 3">DSM 28229</strain>
    </source>
</reference>
<dbReference type="EMBL" id="QGDO01000001">
    <property type="protein sequence ID" value="PWJ43985.1"/>
    <property type="molecule type" value="Genomic_DNA"/>
</dbReference>